<proteinExistence type="predicted"/>
<name>A0AAP9KK64_9GAMM</name>
<reference evidence="2" key="1">
    <citation type="submission" date="2019-11" db="EMBL/GenBank/DDBJ databases">
        <title>Escherichia coli 1916D6.</title>
        <authorList>
            <person name="Yao H."/>
            <person name="Du X."/>
            <person name="Yu R."/>
            <person name="Li A."/>
        </authorList>
    </citation>
    <scope>NUCLEOTIDE SEQUENCE [LARGE SCALE GENOMIC DNA]</scope>
    <source>
        <strain evidence="2">19110F47</strain>
    </source>
</reference>
<gene>
    <name evidence="1" type="ORF">GJD93_06595</name>
</gene>
<evidence type="ECO:0000313" key="1">
    <source>
        <dbReference type="EMBL" id="QGM28829.1"/>
    </source>
</evidence>
<protein>
    <submittedName>
        <fullName evidence="1">Lrp/AsnC family transcriptional regulator</fullName>
    </submittedName>
</protein>
<evidence type="ECO:0000313" key="2">
    <source>
        <dbReference type="Proteomes" id="UP000405075"/>
    </source>
</evidence>
<sequence length="292" mass="32880">MKMLSTGNSTVDAIGNFNFEGNIIPVNWFSTFKLSNGKPDVNAIIILSEIVYWYRPSVVRDEETGLIKGIKKKFKADLLQRSYGSFSDQFGLTKIQVRDALDRLESFGVIKKNFRTITVNNTKLNNVLFIDLITPVLFKVTTLSSYNLGGYEVINAEAPHLELDTNTKTTTEITTEIRRSTAELTQILKGKKPVEALIAIGLEKDVAQRFNEHRKALKKPLTLEGLIKHYHESCNAGISTNDAARIVLSESWIGFANRYNWKPVYESLVGESQAKQQESNQAKPVASEWVDF</sequence>
<accession>A0AAP9KK64</accession>
<dbReference type="Proteomes" id="UP000405075">
    <property type="component" value="Chromosome"/>
</dbReference>
<dbReference type="AlphaFoldDB" id="A0AAP9KK64"/>
<organism evidence="1 2">
    <name type="scientific">Acinetobacter towneri</name>
    <dbReference type="NCBI Taxonomy" id="202956"/>
    <lineage>
        <taxon>Bacteria</taxon>
        <taxon>Pseudomonadati</taxon>
        <taxon>Pseudomonadota</taxon>
        <taxon>Gammaproteobacteria</taxon>
        <taxon>Moraxellales</taxon>
        <taxon>Moraxellaceae</taxon>
        <taxon>Acinetobacter</taxon>
    </lineage>
</organism>
<dbReference type="EMBL" id="CP046045">
    <property type="protein sequence ID" value="QGM28829.1"/>
    <property type="molecule type" value="Genomic_DNA"/>
</dbReference>